<evidence type="ECO:0000313" key="1">
    <source>
        <dbReference type="EMBL" id="KAG0415872.1"/>
    </source>
</evidence>
<accession>A0AC60P9C5</accession>
<sequence length="398" mass="45297">MMTSRRRLRRIFRSLDSSEVGHTKRRKEQVRTAAVIHRVRTHRAIIPMCRHNMRWEADPDCQDLQRSAFDKVKYSAILTRVSALGFGALSYACIRDFLTRRMAKLFVGELDLEERELGSVGTPQGSVISPLLFNIVMIKVTKRLEEQGRRPTWSIGTLFRRAARTIDCRPDVEEEAQDDLQEAVSAIEEELEGTGLICSPSKSELLVINPRRKEWNNLTVWTGEGQRIPPADKIRMLGLILDSCRRNTETINKLETKTNAAVPLIKRVANHRGNMREGMLMRLAQSFAINHLAYVAAYLNWTAAEKNKLNCMIRKVTNAEAMEALGVHNKFEEIVLAQQTAQMARLPMTKTGRAVLEKLNLGVQPPIMDANIPAETMRKLDARPIPRQMHPEDDAGRR</sequence>
<name>A0AC60P9C5_IXOPE</name>
<keyword evidence="2" id="KW-1185">Reference proteome</keyword>
<reference evidence="1 2" key="1">
    <citation type="journal article" date="2020" name="Cell">
        <title>Large-Scale Comparative Analyses of Tick Genomes Elucidate Their Genetic Diversity and Vector Capacities.</title>
        <authorList>
            <consortium name="Tick Genome and Microbiome Consortium (TIGMIC)"/>
            <person name="Jia N."/>
            <person name="Wang J."/>
            <person name="Shi W."/>
            <person name="Du L."/>
            <person name="Sun Y."/>
            <person name="Zhan W."/>
            <person name="Jiang J.F."/>
            <person name="Wang Q."/>
            <person name="Zhang B."/>
            <person name="Ji P."/>
            <person name="Bell-Sakyi L."/>
            <person name="Cui X.M."/>
            <person name="Yuan T.T."/>
            <person name="Jiang B.G."/>
            <person name="Yang W.F."/>
            <person name="Lam T.T."/>
            <person name="Chang Q.C."/>
            <person name="Ding S.J."/>
            <person name="Wang X.J."/>
            <person name="Zhu J.G."/>
            <person name="Ruan X.D."/>
            <person name="Zhao L."/>
            <person name="Wei J.T."/>
            <person name="Ye R.Z."/>
            <person name="Que T.C."/>
            <person name="Du C.H."/>
            <person name="Zhou Y.H."/>
            <person name="Cheng J.X."/>
            <person name="Dai P.F."/>
            <person name="Guo W.B."/>
            <person name="Han X.H."/>
            <person name="Huang E.J."/>
            <person name="Li L.F."/>
            <person name="Wei W."/>
            <person name="Gao Y.C."/>
            <person name="Liu J.Z."/>
            <person name="Shao H.Z."/>
            <person name="Wang X."/>
            <person name="Wang C.C."/>
            <person name="Yang T.C."/>
            <person name="Huo Q.B."/>
            <person name="Li W."/>
            <person name="Chen H.Y."/>
            <person name="Chen S.E."/>
            <person name="Zhou L.G."/>
            <person name="Ni X.B."/>
            <person name="Tian J.H."/>
            <person name="Sheng Y."/>
            <person name="Liu T."/>
            <person name="Pan Y.S."/>
            <person name="Xia L.Y."/>
            <person name="Li J."/>
            <person name="Zhao F."/>
            <person name="Cao W.C."/>
        </authorList>
    </citation>
    <scope>NUCLEOTIDE SEQUENCE [LARGE SCALE GENOMIC DNA]</scope>
    <source>
        <strain evidence="1">Iper-2018</strain>
    </source>
</reference>
<comment type="caution">
    <text evidence="1">The sequence shown here is derived from an EMBL/GenBank/DDBJ whole genome shotgun (WGS) entry which is preliminary data.</text>
</comment>
<protein>
    <submittedName>
        <fullName evidence="1">Uncharacterized protein</fullName>
    </submittedName>
</protein>
<dbReference type="Proteomes" id="UP000805193">
    <property type="component" value="Unassembled WGS sequence"/>
</dbReference>
<gene>
    <name evidence="1" type="ORF">HPB47_006951</name>
</gene>
<evidence type="ECO:0000313" key="2">
    <source>
        <dbReference type="Proteomes" id="UP000805193"/>
    </source>
</evidence>
<dbReference type="EMBL" id="JABSTQ010011015">
    <property type="protein sequence ID" value="KAG0415872.1"/>
    <property type="molecule type" value="Genomic_DNA"/>
</dbReference>
<proteinExistence type="predicted"/>
<organism evidence="1 2">
    <name type="scientific">Ixodes persulcatus</name>
    <name type="common">Taiga tick</name>
    <dbReference type="NCBI Taxonomy" id="34615"/>
    <lineage>
        <taxon>Eukaryota</taxon>
        <taxon>Metazoa</taxon>
        <taxon>Ecdysozoa</taxon>
        <taxon>Arthropoda</taxon>
        <taxon>Chelicerata</taxon>
        <taxon>Arachnida</taxon>
        <taxon>Acari</taxon>
        <taxon>Parasitiformes</taxon>
        <taxon>Ixodida</taxon>
        <taxon>Ixodoidea</taxon>
        <taxon>Ixodidae</taxon>
        <taxon>Ixodinae</taxon>
        <taxon>Ixodes</taxon>
    </lineage>
</organism>